<organism evidence="3 4">
    <name type="scientific">Streptomyces bikiniensis</name>
    <dbReference type="NCBI Taxonomy" id="1896"/>
    <lineage>
        <taxon>Bacteria</taxon>
        <taxon>Bacillati</taxon>
        <taxon>Actinomycetota</taxon>
        <taxon>Actinomycetes</taxon>
        <taxon>Kitasatosporales</taxon>
        <taxon>Streptomycetaceae</taxon>
        <taxon>Streptomyces</taxon>
    </lineage>
</organism>
<keyword evidence="1 3" id="KW-0808">Transferase</keyword>
<dbReference type="InterPro" id="IPR000182">
    <property type="entry name" value="GNAT_dom"/>
</dbReference>
<evidence type="ECO:0000259" key="2">
    <source>
        <dbReference type="PROSITE" id="PS51186"/>
    </source>
</evidence>
<reference evidence="3 4" key="1">
    <citation type="submission" date="2024-10" db="EMBL/GenBank/DDBJ databases">
        <title>The Natural Products Discovery Center: Release of the First 8490 Sequenced Strains for Exploring Actinobacteria Biosynthetic Diversity.</title>
        <authorList>
            <person name="Kalkreuter E."/>
            <person name="Kautsar S.A."/>
            <person name="Yang D."/>
            <person name="Bader C.D."/>
            <person name="Teijaro C.N."/>
            <person name="Fluegel L."/>
            <person name="Davis C.M."/>
            <person name="Simpson J.R."/>
            <person name="Lauterbach L."/>
            <person name="Steele A.D."/>
            <person name="Gui C."/>
            <person name="Meng S."/>
            <person name="Li G."/>
            <person name="Viehrig K."/>
            <person name="Ye F."/>
            <person name="Su P."/>
            <person name="Kiefer A.F."/>
            <person name="Nichols A."/>
            <person name="Cepeda A.J."/>
            <person name="Yan W."/>
            <person name="Fan B."/>
            <person name="Jiang Y."/>
            <person name="Adhikari A."/>
            <person name="Zheng C.-J."/>
            <person name="Schuster L."/>
            <person name="Cowan T.M."/>
            <person name="Smanski M.J."/>
            <person name="Chevrette M.G."/>
            <person name="De Carvalho L.P.S."/>
            <person name="Shen B."/>
        </authorList>
    </citation>
    <scope>NUCLEOTIDE SEQUENCE [LARGE SCALE GENOMIC DNA]</scope>
    <source>
        <strain evidence="3 4">NPDC053346</strain>
    </source>
</reference>
<gene>
    <name evidence="3" type="ORF">ACIGW0_02295</name>
</gene>
<dbReference type="CDD" id="cd04301">
    <property type="entry name" value="NAT_SF"/>
    <property type="match status" value="1"/>
</dbReference>
<dbReference type="RefSeq" id="WP_399609936.1">
    <property type="nucleotide sequence ID" value="NZ_JBITYT010000001.1"/>
</dbReference>
<dbReference type="GO" id="GO:0016746">
    <property type="term" value="F:acyltransferase activity"/>
    <property type="evidence" value="ECO:0007669"/>
    <property type="project" value="UniProtKB-KW"/>
</dbReference>
<dbReference type="Proteomes" id="UP001614391">
    <property type="component" value="Unassembled WGS sequence"/>
</dbReference>
<dbReference type="InterPro" id="IPR050769">
    <property type="entry name" value="NAT_camello-type"/>
</dbReference>
<keyword evidence="4" id="KW-1185">Reference proteome</keyword>
<dbReference type="InterPro" id="IPR016181">
    <property type="entry name" value="Acyl_CoA_acyltransferase"/>
</dbReference>
<proteinExistence type="predicted"/>
<dbReference type="Pfam" id="PF00583">
    <property type="entry name" value="Acetyltransf_1"/>
    <property type="match status" value="1"/>
</dbReference>
<dbReference type="SUPFAM" id="SSF55729">
    <property type="entry name" value="Acyl-CoA N-acyltransferases (Nat)"/>
    <property type="match status" value="1"/>
</dbReference>
<dbReference type="EMBL" id="JBITYT010000001">
    <property type="protein sequence ID" value="MFI9118231.1"/>
    <property type="molecule type" value="Genomic_DNA"/>
</dbReference>
<comment type="caution">
    <text evidence="3">The sequence shown here is derived from an EMBL/GenBank/DDBJ whole genome shotgun (WGS) entry which is preliminary data.</text>
</comment>
<dbReference type="EC" id="2.3.-.-" evidence="3"/>
<sequence>MDFTIRAVRPEEYEVLGELTGRAYLDDGLLTYGTEDSYLEVLRDTARRARESEVLVVEDARDAAGRIVGGVTFARGGTPWADIAVPGEAEFRMLAVAREARGRGIGEALVRACVDRARALPGCARIVLSTGAGMVAAHRIYERMGFVRTPHRDWEPIPDHSLRTYSLDF</sequence>
<feature type="domain" description="N-acetyltransferase" evidence="2">
    <location>
        <begin position="3"/>
        <end position="168"/>
    </location>
</feature>
<accession>A0ABW8CMZ9</accession>
<evidence type="ECO:0000313" key="3">
    <source>
        <dbReference type="EMBL" id="MFI9118231.1"/>
    </source>
</evidence>
<dbReference type="Gene3D" id="3.40.630.30">
    <property type="match status" value="1"/>
</dbReference>
<protein>
    <submittedName>
        <fullName evidence="3">GNAT family N-acetyltransferase</fullName>
        <ecNumber evidence="3">2.3.-.-</ecNumber>
    </submittedName>
</protein>
<evidence type="ECO:0000256" key="1">
    <source>
        <dbReference type="ARBA" id="ARBA00022679"/>
    </source>
</evidence>
<dbReference type="PROSITE" id="PS51186">
    <property type="entry name" value="GNAT"/>
    <property type="match status" value="1"/>
</dbReference>
<evidence type="ECO:0000313" key="4">
    <source>
        <dbReference type="Proteomes" id="UP001614391"/>
    </source>
</evidence>
<dbReference type="PANTHER" id="PTHR13947:SF37">
    <property type="entry name" value="LD18367P"/>
    <property type="match status" value="1"/>
</dbReference>
<keyword evidence="3" id="KW-0012">Acyltransferase</keyword>
<name>A0ABW8CMZ9_STRBI</name>
<dbReference type="PANTHER" id="PTHR13947">
    <property type="entry name" value="GNAT FAMILY N-ACETYLTRANSFERASE"/>
    <property type="match status" value="1"/>
</dbReference>